<keyword evidence="3" id="KW-1185">Reference proteome</keyword>
<protein>
    <submittedName>
        <fullName evidence="2">Uncharacterized protein</fullName>
    </submittedName>
</protein>
<proteinExistence type="predicted"/>
<feature type="compositionally biased region" description="Polar residues" evidence="1">
    <location>
        <begin position="50"/>
        <end position="59"/>
    </location>
</feature>
<dbReference type="EMBL" id="JADFTS010000006">
    <property type="protein sequence ID" value="KAF9600098.1"/>
    <property type="molecule type" value="Genomic_DNA"/>
</dbReference>
<dbReference type="Proteomes" id="UP000631114">
    <property type="component" value="Unassembled WGS sequence"/>
</dbReference>
<feature type="region of interest" description="Disordered" evidence="1">
    <location>
        <begin position="30"/>
        <end position="66"/>
    </location>
</feature>
<reference evidence="2 3" key="1">
    <citation type="submission" date="2020-10" db="EMBL/GenBank/DDBJ databases">
        <title>The Coptis chinensis genome and diversification of protoberbering-type alkaloids.</title>
        <authorList>
            <person name="Wang B."/>
            <person name="Shu S."/>
            <person name="Song C."/>
            <person name="Liu Y."/>
        </authorList>
    </citation>
    <scope>NUCLEOTIDE SEQUENCE [LARGE SCALE GENOMIC DNA]</scope>
    <source>
        <strain evidence="2">HL-2020</strain>
        <tissue evidence="2">Leaf</tissue>
    </source>
</reference>
<gene>
    <name evidence="2" type="ORF">IFM89_002571</name>
</gene>
<sequence length="66" mass="7097">METLQGGLKKGPICLFCLDGRSFMEGFVKPHNEPMQNGSVENLLPRIQKDSGSSISGTSAPRAYGL</sequence>
<comment type="caution">
    <text evidence="2">The sequence shown here is derived from an EMBL/GenBank/DDBJ whole genome shotgun (WGS) entry which is preliminary data.</text>
</comment>
<organism evidence="2 3">
    <name type="scientific">Coptis chinensis</name>
    <dbReference type="NCBI Taxonomy" id="261450"/>
    <lineage>
        <taxon>Eukaryota</taxon>
        <taxon>Viridiplantae</taxon>
        <taxon>Streptophyta</taxon>
        <taxon>Embryophyta</taxon>
        <taxon>Tracheophyta</taxon>
        <taxon>Spermatophyta</taxon>
        <taxon>Magnoliopsida</taxon>
        <taxon>Ranunculales</taxon>
        <taxon>Ranunculaceae</taxon>
        <taxon>Coptidoideae</taxon>
        <taxon>Coptis</taxon>
    </lineage>
</organism>
<evidence type="ECO:0000313" key="2">
    <source>
        <dbReference type="EMBL" id="KAF9600098.1"/>
    </source>
</evidence>
<dbReference type="AlphaFoldDB" id="A0A835LLK0"/>
<evidence type="ECO:0000256" key="1">
    <source>
        <dbReference type="SAM" id="MobiDB-lite"/>
    </source>
</evidence>
<name>A0A835LLK0_9MAGN</name>
<evidence type="ECO:0000313" key="3">
    <source>
        <dbReference type="Proteomes" id="UP000631114"/>
    </source>
</evidence>
<accession>A0A835LLK0</accession>